<accession>A0A0L6U1Q9</accession>
<dbReference type="OrthoDB" id="1938528at2"/>
<dbReference type="RefSeq" id="WP_050739604.1">
    <property type="nucleotide sequence ID" value="NZ_LGYO01000013.1"/>
</dbReference>
<gene>
    <name evidence="1" type="ORF">AKG39_06675</name>
</gene>
<sequence>MNSSFKYAVEGSPIDWFYSTLSKPQLIEANRTEKAEFAITDEKFQKTVEKNYMFIEDTVLRLSGEKPHTIKYFSIPDYDTSNMEICALAKISNNGTTYTFTNNKQFADFFSDFGFSIETLK</sequence>
<evidence type="ECO:0000313" key="1">
    <source>
        <dbReference type="EMBL" id="KNZ42441.1"/>
    </source>
</evidence>
<dbReference type="EMBL" id="LGYO01000013">
    <property type="protein sequence ID" value="KNZ42441.1"/>
    <property type="molecule type" value="Genomic_DNA"/>
</dbReference>
<evidence type="ECO:0000313" key="2">
    <source>
        <dbReference type="Proteomes" id="UP000036873"/>
    </source>
</evidence>
<reference evidence="2" key="1">
    <citation type="submission" date="2015-07" db="EMBL/GenBank/DDBJ databases">
        <title>Draft genome sequence of Acetobacterium bakii DSM 8293, a potential psychrophilic chemical producer through syngas fermentation.</title>
        <authorList>
            <person name="Song Y."/>
            <person name="Hwang S."/>
            <person name="Cho B.-K."/>
        </authorList>
    </citation>
    <scope>NUCLEOTIDE SEQUENCE [LARGE SCALE GENOMIC DNA]</scope>
    <source>
        <strain evidence="2">DSM 8239</strain>
    </source>
</reference>
<keyword evidence="2" id="KW-1185">Reference proteome</keyword>
<protein>
    <submittedName>
        <fullName evidence="1">Uncharacterized protein</fullName>
    </submittedName>
</protein>
<name>A0A0L6U1Q9_9FIRM</name>
<proteinExistence type="predicted"/>
<comment type="caution">
    <text evidence="1">The sequence shown here is derived from an EMBL/GenBank/DDBJ whole genome shotgun (WGS) entry which is preliminary data.</text>
</comment>
<dbReference type="AlphaFoldDB" id="A0A0L6U1Q9"/>
<organism evidence="1 2">
    <name type="scientific">Acetobacterium bakii</name>
    <dbReference type="NCBI Taxonomy" id="52689"/>
    <lineage>
        <taxon>Bacteria</taxon>
        <taxon>Bacillati</taxon>
        <taxon>Bacillota</taxon>
        <taxon>Clostridia</taxon>
        <taxon>Eubacteriales</taxon>
        <taxon>Eubacteriaceae</taxon>
        <taxon>Acetobacterium</taxon>
    </lineage>
</organism>
<dbReference type="Proteomes" id="UP000036873">
    <property type="component" value="Unassembled WGS sequence"/>
</dbReference>